<evidence type="ECO:0008006" key="3">
    <source>
        <dbReference type="Google" id="ProtNLM"/>
    </source>
</evidence>
<reference evidence="1 2" key="1">
    <citation type="submission" date="2019-03" db="EMBL/GenBank/DDBJ databases">
        <title>Genomic Encyclopedia of Type Strains, Phase IV (KMG-IV): sequencing the most valuable type-strain genomes for metagenomic binning, comparative biology and taxonomic classification.</title>
        <authorList>
            <person name="Goeker M."/>
        </authorList>
    </citation>
    <scope>NUCLEOTIDE SEQUENCE [LARGE SCALE GENOMIC DNA]</scope>
    <source>
        <strain evidence="1 2">DSM 21944</strain>
    </source>
</reference>
<name>A0A4R3L020_9GAMM</name>
<comment type="caution">
    <text evidence="1">The sequence shown here is derived from an EMBL/GenBank/DDBJ whole genome shotgun (WGS) entry which is preliminary data.</text>
</comment>
<dbReference type="InterPro" id="IPR016024">
    <property type="entry name" value="ARM-type_fold"/>
</dbReference>
<protein>
    <recommendedName>
        <fullName evidence="3">HEAT repeat protein</fullName>
    </recommendedName>
</protein>
<dbReference type="InterPro" id="IPR011989">
    <property type="entry name" value="ARM-like"/>
</dbReference>
<dbReference type="AlphaFoldDB" id="A0A4R3L020"/>
<dbReference type="EMBL" id="SMAF01000043">
    <property type="protein sequence ID" value="TCS91967.1"/>
    <property type="molecule type" value="Genomic_DNA"/>
</dbReference>
<gene>
    <name evidence="1" type="ORF">EDC25_1435</name>
</gene>
<keyword evidence="2" id="KW-1185">Reference proteome</keyword>
<proteinExistence type="predicted"/>
<dbReference type="Proteomes" id="UP000294599">
    <property type="component" value="Unassembled WGS sequence"/>
</dbReference>
<evidence type="ECO:0000313" key="2">
    <source>
        <dbReference type="Proteomes" id="UP000294599"/>
    </source>
</evidence>
<dbReference type="Gene3D" id="1.25.10.10">
    <property type="entry name" value="Leucine-rich Repeat Variant"/>
    <property type="match status" value="1"/>
</dbReference>
<accession>A0A4R3L020</accession>
<dbReference type="SUPFAM" id="SSF48371">
    <property type="entry name" value="ARM repeat"/>
    <property type="match status" value="1"/>
</dbReference>
<sequence>MPSCRNDMTTQALQTFLRSLDHGAVRQDTYDLEHLTALTPAERTMAEDALLHRARRDHDRRAILSLADLGVARAIPVLEAIAADSASPGAVWANLALDRLGADTTERIAHDALSATSFIERFAAVHALRNHPRPVAFNALVASLDDPTPALRSEAYAALLDAFGLTPLVRTADGQPEFNAPLERIHLLVASPLESLARRGADEAGRFVRGLIDGKTPQQLDLIYQPTAPADFGDALAAALLDPATPVPVERVRAATGHDRAWAETFLVAQLAVSRPRVPAAIADLGLTWALDALREARRAIGEGDAYANELDTAIARLAAPDNPGTP</sequence>
<organism evidence="1 2">
    <name type="scientific">Pseudofulvimonas gallinarii</name>
    <dbReference type="NCBI Taxonomy" id="634155"/>
    <lineage>
        <taxon>Bacteria</taxon>
        <taxon>Pseudomonadati</taxon>
        <taxon>Pseudomonadota</taxon>
        <taxon>Gammaproteobacteria</taxon>
        <taxon>Lysobacterales</taxon>
        <taxon>Rhodanobacteraceae</taxon>
        <taxon>Pseudofulvimonas</taxon>
    </lineage>
</organism>
<evidence type="ECO:0000313" key="1">
    <source>
        <dbReference type="EMBL" id="TCS91967.1"/>
    </source>
</evidence>